<gene>
    <name evidence="8" type="ORF">M0R45_001811</name>
</gene>
<dbReference type="SMART" id="SM01019">
    <property type="entry name" value="B3"/>
    <property type="match status" value="1"/>
</dbReference>
<evidence type="ECO:0000259" key="7">
    <source>
        <dbReference type="PROSITE" id="PS50863"/>
    </source>
</evidence>
<sequence length="205" mass="23531">MVRKTPNNGITEQRPSFFKVIIPGHTTKHLRIPTPFLELIRNDLSDNANLNLNTSSERHGRLKVQIFDNSCCEKDSFPTNETHKKSTFAERKKRRPGTPRKSRIGCSKLPRPLNSSKDNSGKRSEYSFPTSFYKEHLSAGNYKVVLLKIAEGENWHKVKLVRSLGTAFMSKGWSEFARTYQIKVGNVCVFEVVEENKMVVNVFRK</sequence>
<dbReference type="PANTHER" id="PTHR31920:SF132">
    <property type="entry name" value="TF-B3 DOMAIN-CONTAINING PROTEIN"/>
    <property type="match status" value="1"/>
</dbReference>
<dbReference type="GO" id="GO:0003677">
    <property type="term" value="F:DNA binding"/>
    <property type="evidence" value="ECO:0007669"/>
    <property type="project" value="UniProtKB-KW"/>
</dbReference>
<dbReference type="Pfam" id="PF02362">
    <property type="entry name" value="B3"/>
    <property type="match status" value="1"/>
</dbReference>
<feature type="region of interest" description="Disordered" evidence="6">
    <location>
        <begin position="78"/>
        <end position="125"/>
    </location>
</feature>
<dbReference type="GO" id="GO:0005634">
    <property type="term" value="C:nucleus"/>
    <property type="evidence" value="ECO:0007669"/>
    <property type="project" value="UniProtKB-SubCell"/>
</dbReference>
<organism evidence="8 9">
    <name type="scientific">Rubus argutus</name>
    <name type="common">Southern blackberry</name>
    <dbReference type="NCBI Taxonomy" id="59490"/>
    <lineage>
        <taxon>Eukaryota</taxon>
        <taxon>Viridiplantae</taxon>
        <taxon>Streptophyta</taxon>
        <taxon>Embryophyta</taxon>
        <taxon>Tracheophyta</taxon>
        <taxon>Spermatophyta</taxon>
        <taxon>Magnoliopsida</taxon>
        <taxon>eudicotyledons</taxon>
        <taxon>Gunneridae</taxon>
        <taxon>Pentapetalae</taxon>
        <taxon>rosids</taxon>
        <taxon>fabids</taxon>
        <taxon>Rosales</taxon>
        <taxon>Rosaceae</taxon>
        <taxon>Rosoideae</taxon>
        <taxon>Rosoideae incertae sedis</taxon>
        <taxon>Rubus</taxon>
    </lineage>
</organism>
<evidence type="ECO:0000256" key="5">
    <source>
        <dbReference type="ARBA" id="ARBA00023242"/>
    </source>
</evidence>
<dbReference type="Proteomes" id="UP001457282">
    <property type="component" value="Unassembled WGS sequence"/>
</dbReference>
<evidence type="ECO:0000256" key="6">
    <source>
        <dbReference type="SAM" id="MobiDB-lite"/>
    </source>
</evidence>
<proteinExistence type="predicted"/>
<dbReference type="AlphaFoldDB" id="A0AAW1VFL2"/>
<evidence type="ECO:0000256" key="3">
    <source>
        <dbReference type="ARBA" id="ARBA00023125"/>
    </source>
</evidence>
<keyword evidence="4" id="KW-0804">Transcription</keyword>
<evidence type="ECO:0000256" key="4">
    <source>
        <dbReference type="ARBA" id="ARBA00023163"/>
    </source>
</evidence>
<comment type="caution">
    <text evidence="8">The sequence shown here is derived from an EMBL/GenBank/DDBJ whole genome shotgun (WGS) entry which is preliminary data.</text>
</comment>
<dbReference type="CDD" id="cd10017">
    <property type="entry name" value="B3_DNA"/>
    <property type="match status" value="1"/>
</dbReference>
<dbReference type="InterPro" id="IPR003340">
    <property type="entry name" value="B3_DNA-bd"/>
</dbReference>
<protein>
    <recommendedName>
        <fullName evidence="7">TF-B3 domain-containing protein</fullName>
    </recommendedName>
</protein>
<feature type="compositionally biased region" description="Basic residues" evidence="6">
    <location>
        <begin position="91"/>
        <end position="103"/>
    </location>
</feature>
<keyword evidence="2" id="KW-0805">Transcription regulation</keyword>
<reference evidence="8 9" key="1">
    <citation type="journal article" date="2023" name="G3 (Bethesda)">
        <title>A chromosome-length genome assembly and annotation of blackberry (Rubus argutus, cv. 'Hillquist').</title>
        <authorList>
            <person name="Bruna T."/>
            <person name="Aryal R."/>
            <person name="Dudchenko O."/>
            <person name="Sargent D.J."/>
            <person name="Mead D."/>
            <person name="Buti M."/>
            <person name="Cavallini A."/>
            <person name="Hytonen T."/>
            <person name="Andres J."/>
            <person name="Pham M."/>
            <person name="Weisz D."/>
            <person name="Mascagni F."/>
            <person name="Usai G."/>
            <person name="Natali L."/>
            <person name="Bassil N."/>
            <person name="Fernandez G.E."/>
            <person name="Lomsadze A."/>
            <person name="Armour M."/>
            <person name="Olukolu B."/>
            <person name="Poorten T."/>
            <person name="Britton C."/>
            <person name="Davik J."/>
            <person name="Ashrafi H."/>
            <person name="Aiden E.L."/>
            <person name="Borodovsky M."/>
            <person name="Worthington M."/>
        </authorList>
    </citation>
    <scope>NUCLEOTIDE SEQUENCE [LARGE SCALE GENOMIC DNA]</scope>
    <source>
        <strain evidence="8">PI 553951</strain>
    </source>
</reference>
<keyword evidence="9" id="KW-1185">Reference proteome</keyword>
<dbReference type="Gene3D" id="2.40.330.10">
    <property type="entry name" value="DNA-binding pseudobarrel domain"/>
    <property type="match status" value="1"/>
</dbReference>
<keyword evidence="5" id="KW-0539">Nucleus</keyword>
<evidence type="ECO:0000256" key="2">
    <source>
        <dbReference type="ARBA" id="ARBA00023015"/>
    </source>
</evidence>
<dbReference type="EMBL" id="JBEDUW010000269">
    <property type="protein sequence ID" value="KAK9901940.1"/>
    <property type="molecule type" value="Genomic_DNA"/>
</dbReference>
<keyword evidence="3" id="KW-0238">DNA-binding</keyword>
<dbReference type="PROSITE" id="PS50863">
    <property type="entry name" value="B3"/>
    <property type="match status" value="1"/>
</dbReference>
<dbReference type="InterPro" id="IPR050655">
    <property type="entry name" value="Plant_B3_domain"/>
</dbReference>
<dbReference type="SUPFAM" id="SSF101936">
    <property type="entry name" value="DNA-binding pseudobarrel domain"/>
    <property type="match status" value="1"/>
</dbReference>
<feature type="compositionally biased region" description="Basic and acidic residues" evidence="6">
    <location>
        <begin position="78"/>
        <end position="90"/>
    </location>
</feature>
<comment type="subcellular location">
    <subcellularLocation>
        <location evidence="1">Nucleus</location>
    </subcellularLocation>
</comment>
<dbReference type="InterPro" id="IPR015300">
    <property type="entry name" value="DNA-bd_pseudobarrel_sf"/>
</dbReference>
<evidence type="ECO:0000256" key="1">
    <source>
        <dbReference type="ARBA" id="ARBA00004123"/>
    </source>
</evidence>
<accession>A0AAW1VFL2</accession>
<name>A0AAW1VFL2_RUBAR</name>
<dbReference type="PANTHER" id="PTHR31920">
    <property type="entry name" value="B3 DOMAIN-CONTAINING"/>
    <property type="match status" value="1"/>
</dbReference>
<evidence type="ECO:0000313" key="8">
    <source>
        <dbReference type="EMBL" id="KAK9901940.1"/>
    </source>
</evidence>
<evidence type="ECO:0000313" key="9">
    <source>
        <dbReference type="Proteomes" id="UP001457282"/>
    </source>
</evidence>
<feature type="domain" description="TF-B3" evidence="7">
    <location>
        <begin position="111"/>
        <end position="205"/>
    </location>
</feature>